<proteinExistence type="predicted"/>
<dbReference type="Gene3D" id="2.60.40.1610">
    <property type="entry name" value="Domain of unknown function DUF1254"/>
    <property type="match status" value="1"/>
</dbReference>
<accession>A0ABU8XJ82</accession>
<sequence>MTVPEVRGKRYYVQQWVDLFTYNFAYIGSRATGNDAGNYLIAGPNWKGETPPGTKKLFRSETDIVMTLTRTALDGPDDVAAVKAVQADMQLAPLSSYLKTAAPPAAAPVVFPPYDVAKGRSHDFIGYLNFLLQFTQPPDASEVDLMKRFRSIGIGPGLPFDAQSLPPATLAAIDDGVKDAQAALAEKAKVTLSSNGLFGSRAEMKNDYLTRAIAAEKGLYGNSLVEAWYGGYVGDGSKLSSVHFAPGQLPPAKFFWSMTLYTLPDRFLYANDLKRYSIGDRTKGLKRDADGGLTLYIGHESPGADKESNWLPAPQGRYSAVGRVYGPSEEAMNGTWKLPPLTPVANAK</sequence>
<reference evidence="3 4" key="1">
    <citation type="submission" date="2024-03" db="EMBL/GenBank/DDBJ databases">
        <title>Novel species of the genus Variovorax.</title>
        <authorList>
            <person name="Liu Q."/>
            <person name="Xin Y.-H."/>
        </authorList>
    </citation>
    <scope>NUCLEOTIDE SEQUENCE [LARGE SCALE GENOMIC DNA]</scope>
    <source>
        <strain evidence="3 4">KACC 18901</strain>
    </source>
</reference>
<evidence type="ECO:0000313" key="4">
    <source>
        <dbReference type="Proteomes" id="UP001367030"/>
    </source>
</evidence>
<dbReference type="SUPFAM" id="SSF160935">
    <property type="entry name" value="VPA0735-like"/>
    <property type="match status" value="1"/>
</dbReference>
<gene>
    <name evidence="3" type="ORF">WKW79_34145</name>
</gene>
<evidence type="ECO:0000259" key="1">
    <source>
        <dbReference type="Pfam" id="PF06742"/>
    </source>
</evidence>
<dbReference type="Pfam" id="PF06863">
    <property type="entry name" value="DUF1254"/>
    <property type="match status" value="1"/>
</dbReference>
<organism evidence="3 4">
    <name type="scientific">Variovorax robiniae</name>
    <dbReference type="NCBI Taxonomy" id="1836199"/>
    <lineage>
        <taxon>Bacteria</taxon>
        <taxon>Pseudomonadati</taxon>
        <taxon>Pseudomonadota</taxon>
        <taxon>Betaproteobacteria</taxon>
        <taxon>Burkholderiales</taxon>
        <taxon>Comamonadaceae</taxon>
        <taxon>Variovorax</taxon>
    </lineage>
</organism>
<dbReference type="Pfam" id="PF06742">
    <property type="entry name" value="DUF1214"/>
    <property type="match status" value="1"/>
</dbReference>
<dbReference type="Proteomes" id="UP001367030">
    <property type="component" value="Unassembled WGS sequence"/>
</dbReference>
<dbReference type="PANTHER" id="PTHR36509:SF2">
    <property type="entry name" value="BLL3101 PROTEIN"/>
    <property type="match status" value="1"/>
</dbReference>
<evidence type="ECO:0000259" key="2">
    <source>
        <dbReference type="Pfam" id="PF06863"/>
    </source>
</evidence>
<dbReference type="RefSeq" id="WP_340339681.1">
    <property type="nucleotide sequence ID" value="NZ_JBBKZS010000033.1"/>
</dbReference>
<protein>
    <submittedName>
        <fullName evidence="3">DUF1254 domain-containing protein</fullName>
    </submittedName>
</protein>
<dbReference type="InterPro" id="IPR037050">
    <property type="entry name" value="DUF1254_sf"/>
</dbReference>
<name>A0ABU8XJ82_9BURK</name>
<keyword evidence="4" id="KW-1185">Reference proteome</keyword>
<dbReference type="InterPro" id="IPR010621">
    <property type="entry name" value="DUF1214"/>
</dbReference>
<dbReference type="InterPro" id="IPR037049">
    <property type="entry name" value="DUF1214_C_sf"/>
</dbReference>
<evidence type="ECO:0000313" key="3">
    <source>
        <dbReference type="EMBL" id="MEJ8859644.1"/>
    </source>
</evidence>
<dbReference type="InterPro" id="IPR010679">
    <property type="entry name" value="DUF1254"/>
</dbReference>
<comment type="caution">
    <text evidence="3">The sequence shown here is derived from an EMBL/GenBank/DDBJ whole genome shotgun (WGS) entry which is preliminary data.</text>
</comment>
<dbReference type="Gene3D" id="2.60.120.600">
    <property type="entry name" value="Domain of unknown function DUF1214, C-terminal domain"/>
    <property type="match status" value="1"/>
</dbReference>
<feature type="domain" description="DUF1214" evidence="1">
    <location>
        <begin position="235"/>
        <end position="328"/>
    </location>
</feature>
<dbReference type="EMBL" id="JBBKZS010000033">
    <property type="protein sequence ID" value="MEJ8859644.1"/>
    <property type="molecule type" value="Genomic_DNA"/>
</dbReference>
<dbReference type="PANTHER" id="PTHR36509">
    <property type="entry name" value="BLL3101 PROTEIN"/>
    <property type="match status" value="1"/>
</dbReference>
<feature type="domain" description="DUF1254" evidence="2">
    <location>
        <begin position="2"/>
        <end position="93"/>
    </location>
</feature>